<evidence type="ECO:0000313" key="2">
    <source>
        <dbReference type="EMBL" id="GAA5072750.1"/>
    </source>
</evidence>
<keyword evidence="3" id="KW-1185">Reference proteome</keyword>
<feature type="signal peptide" evidence="1">
    <location>
        <begin position="1"/>
        <end position="20"/>
    </location>
</feature>
<evidence type="ECO:0008006" key="4">
    <source>
        <dbReference type="Google" id="ProtNLM"/>
    </source>
</evidence>
<organism evidence="2 3">
    <name type="scientific">Lysobacter panacisoli</name>
    <dbReference type="NCBI Taxonomy" id="1255263"/>
    <lineage>
        <taxon>Bacteria</taxon>
        <taxon>Pseudomonadati</taxon>
        <taxon>Pseudomonadota</taxon>
        <taxon>Gammaproteobacteria</taxon>
        <taxon>Lysobacterales</taxon>
        <taxon>Lysobacteraceae</taxon>
        <taxon>Lysobacter</taxon>
    </lineage>
</organism>
<sequence>MNRRLQNSFTAMLASASALALCLSLAMPSAPQQHGPVALNLGPVEVSFTPDDPAASREDQVEALVRSIEARSDRVESLADAATLTAEIAAAAALAGSLHEARDNAKLQTETKARTAARHRRQTLVMPYFSFAPRG</sequence>
<evidence type="ECO:0000313" key="3">
    <source>
        <dbReference type="Proteomes" id="UP001501083"/>
    </source>
</evidence>
<evidence type="ECO:0000256" key="1">
    <source>
        <dbReference type="SAM" id="SignalP"/>
    </source>
</evidence>
<feature type="chain" id="PRO_5046926910" description="Secreted protein" evidence="1">
    <location>
        <begin position="21"/>
        <end position="135"/>
    </location>
</feature>
<proteinExistence type="predicted"/>
<reference evidence="3" key="1">
    <citation type="journal article" date="2019" name="Int. J. Syst. Evol. Microbiol.">
        <title>The Global Catalogue of Microorganisms (GCM) 10K type strain sequencing project: providing services to taxonomists for standard genome sequencing and annotation.</title>
        <authorList>
            <consortium name="The Broad Institute Genomics Platform"/>
            <consortium name="The Broad Institute Genome Sequencing Center for Infectious Disease"/>
            <person name="Wu L."/>
            <person name="Ma J."/>
        </authorList>
    </citation>
    <scope>NUCLEOTIDE SEQUENCE [LARGE SCALE GENOMIC DNA]</scope>
    <source>
        <strain evidence="3">JCM 19212</strain>
    </source>
</reference>
<protein>
    <recommendedName>
        <fullName evidence="4">Secreted protein</fullName>
    </recommendedName>
</protein>
<dbReference type="Proteomes" id="UP001501083">
    <property type="component" value="Unassembled WGS sequence"/>
</dbReference>
<keyword evidence="1" id="KW-0732">Signal</keyword>
<dbReference type="RefSeq" id="WP_158986816.1">
    <property type="nucleotide sequence ID" value="NZ_BAABKY010000002.1"/>
</dbReference>
<name>A0ABP9LBB6_9GAMM</name>
<accession>A0ABP9LBB6</accession>
<gene>
    <name evidence="2" type="ORF">GCM10025759_13110</name>
</gene>
<dbReference type="EMBL" id="BAABKY010000002">
    <property type="protein sequence ID" value="GAA5072750.1"/>
    <property type="molecule type" value="Genomic_DNA"/>
</dbReference>
<comment type="caution">
    <text evidence="2">The sequence shown here is derived from an EMBL/GenBank/DDBJ whole genome shotgun (WGS) entry which is preliminary data.</text>
</comment>